<feature type="region of interest" description="Disordered" evidence="5">
    <location>
        <begin position="81"/>
        <end position="105"/>
    </location>
</feature>
<accession>A0AAN8VSN6</accession>
<comment type="subcellular location">
    <subcellularLocation>
        <location evidence="4">Secreted</location>
        <location evidence="4">Extracellular space</location>
        <location evidence="4">Apoplast</location>
    </subcellularLocation>
</comment>
<dbReference type="AlphaFoldDB" id="A0AAN8VSN6"/>
<feature type="compositionally biased region" description="Low complexity" evidence="5">
    <location>
        <begin position="37"/>
        <end position="55"/>
    </location>
</feature>
<keyword evidence="4" id="KW-0732">Signal</keyword>
<feature type="signal peptide" evidence="4">
    <location>
        <begin position="1"/>
        <end position="26"/>
    </location>
</feature>
<reference evidence="6 7" key="1">
    <citation type="submission" date="2023-12" db="EMBL/GenBank/DDBJ databases">
        <title>A high-quality genome assembly for Dillenia turbinata (Dilleniales).</title>
        <authorList>
            <person name="Chanderbali A."/>
        </authorList>
    </citation>
    <scope>NUCLEOTIDE SEQUENCE [LARGE SCALE GENOMIC DNA]</scope>
    <source>
        <strain evidence="6">LSX21</strain>
        <tissue evidence="6">Leaf</tissue>
    </source>
</reference>
<evidence type="ECO:0000256" key="4">
    <source>
        <dbReference type="RuleBase" id="RU363099"/>
    </source>
</evidence>
<gene>
    <name evidence="6" type="ORF">RJ641_036147</name>
</gene>
<evidence type="ECO:0000256" key="3">
    <source>
        <dbReference type="ARBA" id="ARBA00022525"/>
    </source>
</evidence>
<dbReference type="Gene3D" id="2.40.480.10">
    <property type="entry name" value="Allene oxide cyclase-like"/>
    <property type="match status" value="1"/>
</dbReference>
<evidence type="ECO:0000256" key="1">
    <source>
        <dbReference type="ARBA" id="ARBA00010746"/>
    </source>
</evidence>
<dbReference type="PANTHER" id="PTHR46215:SF15">
    <property type="entry name" value="DIRIGENT PROTEIN 24"/>
    <property type="match status" value="1"/>
</dbReference>
<dbReference type="Proteomes" id="UP001370490">
    <property type="component" value="Unassembled WGS sequence"/>
</dbReference>
<dbReference type="PANTHER" id="PTHR46215">
    <property type="entry name" value="DIRIGENT PROTEIN 24-RELATED"/>
    <property type="match status" value="1"/>
</dbReference>
<feature type="region of interest" description="Disordered" evidence="5">
    <location>
        <begin position="37"/>
        <end position="61"/>
    </location>
</feature>
<comment type="similarity">
    <text evidence="1 4">Belongs to the plant dirigent protein family.</text>
</comment>
<dbReference type="EMBL" id="JBAMMX010000009">
    <property type="protein sequence ID" value="KAK6933253.1"/>
    <property type="molecule type" value="Genomic_DNA"/>
</dbReference>
<dbReference type="InterPro" id="IPR044859">
    <property type="entry name" value="Allene_oxi_cyc_Dirigent"/>
</dbReference>
<keyword evidence="3 4" id="KW-0964">Secreted</keyword>
<protein>
    <recommendedName>
        <fullName evidence="4">Dirigent protein</fullName>
    </recommendedName>
</protein>
<evidence type="ECO:0000313" key="6">
    <source>
        <dbReference type="EMBL" id="KAK6933253.1"/>
    </source>
</evidence>
<dbReference type="PROSITE" id="PS51257">
    <property type="entry name" value="PROKAR_LIPOPROTEIN"/>
    <property type="match status" value="1"/>
</dbReference>
<organism evidence="6 7">
    <name type="scientific">Dillenia turbinata</name>
    <dbReference type="NCBI Taxonomy" id="194707"/>
    <lineage>
        <taxon>Eukaryota</taxon>
        <taxon>Viridiplantae</taxon>
        <taxon>Streptophyta</taxon>
        <taxon>Embryophyta</taxon>
        <taxon>Tracheophyta</taxon>
        <taxon>Spermatophyta</taxon>
        <taxon>Magnoliopsida</taxon>
        <taxon>eudicotyledons</taxon>
        <taxon>Gunneridae</taxon>
        <taxon>Pentapetalae</taxon>
        <taxon>Dilleniales</taxon>
        <taxon>Dilleniaceae</taxon>
        <taxon>Dillenia</taxon>
    </lineage>
</organism>
<evidence type="ECO:0000256" key="2">
    <source>
        <dbReference type="ARBA" id="ARBA00011738"/>
    </source>
</evidence>
<evidence type="ECO:0000313" key="7">
    <source>
        <dbReference type="Proteomes" id="UP001370490"/>
    </source>
</evidence>
<keyword evidence="7" id="KW-1185">Reference proteome</keyword>
<proteinExistence type="inferred from homology"/>
<feature type="chain" id="PRO_5042663938" description="Dirigent protein" evidence="4">
    <location>
        <begin position="27"/>
        <end position="355"/>
    </location>
</feature>
<dbReference type="GO" id="GO:0048046">
    <property type="term" value="C:apoplast"/>
    <property type="evidence" value="ECO:0007669"/>
    <property type="project" value="UniProtKB-SubCell"/>
</dbReference>
<dbReference type="Pfam" id="PF03018">
    <property type="entry name" value="Dirigent"/>
    <property type="match status" value="1"/>
</dbReference>
<name>A0AAN8VSN6_9MAGN</name>
<dbReference type="InterPro" id="IPR004265">
    <property type="entry name" value="Dirigent"/>
</dbReference>
<comment type="caution">
    <text evidence="6">The sequence shown here is derived from an EMBL/GenBank/DDBJ whole genome shotgun (WGS) entry which is preliminary data.</text>
</comment>
<comment type="function">
    <text evidence="4">Dirigent proteins impart stereoselectivity on the phenoxy radical-coupling reaction, yielding optically active lignans from two molecules of coniferyl alcohol in the biosynthesis of lignans, flavonolignans, and alkaloids and thus plays a central role in plant secondary metabolism.</text>
</comment>
<dbReference type="GO" id="GO:0009699">
    <property type="term" value="P:phenylpropanoid biosynthetic process"/>
    <property type="evidence" value="ECO:0007669"/>
    <property type="project" value="UniProtKB-ARBA"/>
</dbReference>
<sequence length="355" mass="36733">MAKMFSMNSLILNVFLLAIALGCATSARILDEVEAPKTLPLSGPTTTTPPSGQTPATLAPADAPISEEDVPAPVADVAPESEVPPVTDVAPVTSPAVGVPSGPITTATATATSTTVAQPDAEHPSLSFFMHDILGGTSPSGRIVTGVIANSEVSNLPFSKPNDQVFPVQGGVPLINGNTVNSNGVINNNNIPSFTGLNNNQPTTVIQNNGNNNQISGNNNQPFVTAGQLPAGATLQQLLFGSITVIDDELTETHDLGSAVLGKAQGFYLASSIDGSSHTMALTTLFHSGDHEEDTLSFFGVHRTASPESQIAIVGGTGKYENAKGYATIQTLHQGDQHTTDGVDTIIQFDVYLTH</sequence>
<keyword evidence="4" id="KW-0052">Apoplast</keyword>
<evidence type="ECO:0000256" key="5">
    <source>
        <dbReference type="SAM" id="MobiDB-lite"/>
    </source>
</evidence>
<comment type="subunit">
    <text evidence="2 4">Homodimer.</text>
</comment>